<protein>
    <recommendedName>
        <fullName evidence="3">Agamous-like MADS-box protein AGL62</fullName>
    </recommendedName>
</protein>
<dbReference type="GO" id="GO:0000981">
    <property type="term" value="F:DNA-binding transcription factor activity, RNA polymerase II-specific"/>
    <property type="evidence" value="ECO:0007669"/>
    <property type="project" value="TreeGrafter"/>
</dbReference>
<dbReference type="GO" id="GO:0000978">
    <property type="term" value="F:RNA polymerase II cis-regulatory region sequence-specific DNA binding"/>
    <property type="evidence" value="ECO:0007669"/>
    <property type="project" value="TreeGrafter"/>
</dbReference>
<dbReference type="PANTHER" id="PTHR11945">
    <property type="entry name" value="MADS BOX PROTEIN"/>
    <property type="match status" value="1"/>
</dbReference>
<gene>
    <name evidence="1" type="ORF">CQW23_19588</name>
</gene>
<accession>A0A2G2W696</accession>
<organism evidence="1 2">
    <name type="scientific">Capsicum baccatum</name>
    <name type="common">Peruvian pepper</name>
    <dbReference type="NCBI Taxonomy" id="33114"/>
    <lineage>
        <taxon>Eukaryota</taxon>
        <taxon>Viridiplantae</taxon>
        <taxon>Streptophyta</taxon>
        <taxon>Embryophyta</taxon>
        <taxon>Tracheophyta</taxon>
        <taxon>Spermatophyta</taxon>
        <taxon>Magnoliopsida</taxon>
        <taxon>eudicotyledons</taxon>
        <taxon>Gunneridae</taxon>
        <taxon>Pentapetalae</taxon>
        <taxon>asterids</taxon>
        <taxon>lamiids</taxon>
        <taxon>Solanales</taxon>
        <taxon>Solanaceae</taxon>
        <taxon>Solanoideae</taxon>
        <taxon>Capsiceae</taxon>
        <taxon>Capsicum</taxon>
    </lineage>
</organism>
<comment type="caution">
    <text evidence="1">The sequence shown here is derived from an EMBL/GenBank/DDBJ whole genome shotgun (WGS) entry which is preliminary data.</text>
</comment>
<dbReference type="EMBL" id="MLFT02000008">
    <property type="protein sequence ID" value="PHT40734.1"/>
    <property type="molecule type" value="Genomic_DNA"/>
</dbReference>
<dbReference type="STRING" id="33114.A0A2G2W696"/>
<dbReference type="AlphaFoldDB" id="A0A2G2W696"/>
<keyword evidence="2" id="KW-1185">Reference proteome</keyword>
<dbReference type="Gene3D" id="3.40.1810.10">
    <property type="entry name" value="Transcription factor, MADS-box"/>
    <property type="match status" value="1"/>
</dbReference>
<dbReference type="Proteomes" id="UP000224567">
    <property type="component" value="Unassembled WGS sequence"/>
</dbReference>
<dbReference type="OrthoDB" id="1896642at2759"/>
<evidence type="ECO:0000313" key="2">
    <source>
        <dbReference type="Proteomes" id="UP000224567"/>
    </source>
</evidence>
<dbReference type="GO" id="GO:0046983">
    <property type="term" value="F:protein dimerization activity"/>
    <property type="evidence" value="ECO:0007669"/>
    <property type="project" value="InterPro"/>
</dbReference>
<reference evidence="2" key="2">
    <citation type="journal article" date="2017" name="J. Anim. Genet.">
        <title>Multiple reference genome sequences of hot pepper reveal the massive evolution of plant disease resistance genes by retroduplication.</title>
        <authorList>
            <person name="Kim S."/>
            <person name="Park J."/>
            <person name="Yeom S.-I."/>
            <person name="Kim Y.-M."/>
            <person name="Seo E."/>
            <person name="Kim K.-T."/>
            <person name="Kim M.-S."/>
            <person name="Lee J.M."/>
            <person name="Cheong K."/>
            <person name="Shin H.-S."/>
            <person name="Kim S.-B."/>
            <person name="Han K."/>
            <person name="Lee J."/>
            <person name="Park M."/>
            <person name="Lee H.-A."/>
            <person name="Lee H.-Y."/>
            <person name="Lee Y."/>
            <person name="Oh S."/>
            <person name="Lee J.H."/>
            <person name="Choi E."/>
            <person name="Choi E."/>
            <person name="Lee S.E."/>
            <person name="Jeon J."/>
            <person name="Kim H."/>
            <person name="Choi G."/>
            <person name="Song H."/>
            <person name="Lee J."/>
            <person name="Lee S.-C."/>
            <person name="Kwon J.-K."/>
            <person name="Lee H.-Y."/>
            <person name="Koo N."/>
            <person name="Hong Y."/>
            <person name="Kim R.W."/>
            <person name="Kang W.-H."/>
            <person name="Huh J.H."/>
            <person name="Kang B.-C."/>
            <person name="Yang T.-J."/>
            <person name="Lee Y.-H."/>
            <person name="Bennetzen J.L."/>
            <person name="Choi D."/>
        </authorList>
    </citation>
    <scope>NUCLEOTIDE SEQUENCE [LARGE SCALE GENOMIC DNA]</scope>
    <source>
        <strain evidence="2">cv. PBC81</strain>
    </source>
</reference>
<name>A0A2G2W696_CAPBA</name>
<reference evidence="1 2" key="1">
    <citation type="journal article" date="2017" name="Genome Biol.">
        <title>New reference genome sequences of hot pepper reveal the massive evolution of plant disease-resistance genes by retroduplication.</title>
        <authorList>
            <person name="Kim S."/>
            <person name="Park J."/>
            <person name="Yeom S.I."/>
            <person name="Kim Y.M."/>
            <person name="Seo E."/>
            <person name="Kim K.T."/>
            <person name="Kim M.S."/>
            <person name="Lee J.M."/>
            <person name="Cheong K."/>
            <person name="Shin H.S."/>
            <person name="Kim S.B."/>
            <person name="Han K."/>
            <person name="Lee J."/>
            <person name="Park M."/>
            <person name="Lee H.A."/>
            <person name="Lee H.Y."/>
            <person name="Lee Y."/>
            <person name="Oh S."/>
            <person name="Lee J.H."/>
            <person name="Choi E."/>
            <person name="Choi E."/>
            <person name="Lee S.E."/>
            <person name="Jeon J."/>
            <person name="Kim H."/>
            <person name="Choi G."/>
            <person name="Song H."/>
            <person name="Lee J."/>
            <person name="Lee S.C."/>
            <person name="Kwon J.K."/>
            <person name="Lee H.Y."/>
            <person name="Koo N."/>
            <person name="Hong Y."/>
            <person name="Kim R.W."/>
            <person name="Kang W.H."/>
            <person name="Huh J.H."/>
            <person name="Kang B.C."/>
            <person name="Yang T.J."/>
            <person name="Lee Y.H."/>
            <person name="Bennetzen J.L."/>
            <person name="Choi D."/>
        </authorList>
    </citation>
    <scope>NUCLEOTIDE SEQUENCE [LARGE SCALE GENOMIC DNA]</scope>
    <source>
        <strain evidence="2">cv. PBC81</strain>
    </source>
</reference>
<dbReference type="SUPFAM" id="SSF55455">
    <property type="entry name" value="SRF-like"/>
    <property type="match status" value="1"/>
</dbReference>
<dbReference type="PANTHER" id="PTHR11945:SF723">
    <property type="entry name" value="AGAMOUS-LIKE MADS-BOX PROTEIN AGL62"/>
    <property type="match status" value="1"/>
</dbReference>
<evidence type="ECO:0000313" key="1">
    <source>
        <dbReference type="EMBL" id="PHT40734.1"/>
    </source>
</evidence>
<sequence>MMAISTPQRVHSSLAFLKRPERHFEKSLKRQRLFNFGHPSADDVIDRYITGIPSSSLSSLTTDEFNLQQNNQYYSHMCKDWEAEKKKKENIEEEKVNIDDNNNGGYWWNEPIDTKGIDELEEFMVALENLKKNVTTRIDELRLFKKDSELCILTGEEIVILIQSLKRQRLFNFGHPSADDVIDRYITGIPSSSLSSLTTDEFNLQQNNQYYSHMCKDWEAEKKKKESIEEEKVNIDDNNNGGYWWNEPIDTKGIDELEEFMVALENLKKNVTTRVEELSMLNGSSSSNSMMKIERFGAEDQFLNQVAIDYCSSIVPYELSSSGDGQF</sequence>
<dbReference type="InterPro" id="IPR036879">
    <property type="entry name" value="TF_MADSbox_sf"/>
</dbReference>
<proteinExistence type="predicted"/>
<evidence type="ECO:0008006" key="3">
    <source>
        <dbReference type="Google" id="ProtNLM"/>
    </source>
</evidence>